<reference evidence="2" key="1">
    <citation type="journal article" date="2020" name="Stud. Mycol.">
        <title>101 Dothideomycetes genomes: a test case for predicting lifestyles and emergence of pathogens.</title>
        <authorList>
            <person name="Haridas S."/>
            <person name="Albert R."/>
            <person name="Binder M."/>
            <person name="Bloem J."/>
            <person name="Labutti K."/>
            <person name="Salamov A."/>
            <person name="Andreopoulos B."/>
            <person name="Baker S."/>
            <person name="Barry K."/>
            <person name="Bills G."/>
            <person name="Bluhm B."/>
            <person name="Cannon C."/>
            <person name="Castanera R."/>
            <person name="Culley D."/>
            <person name="Daum C."/>
            <person name="Ezra D."/>
            <person name="Gonzalez J."/>
            <person name="Henrissat B."/>
            <person name="Kuo A."/>
            <person name="Liang C."/>
            <person name="Lipzen A."/>
            <person name="Lutzoni F."/>
            <person name="Magnuson J."/>
            <person name="Mondo S."/>
            <person name="Nolan M."/>
            <person name="Ohm R."/>
            <person name="Pangilinan J."/>
            <person name="Park H.-J."/>
            <person name="Ramirez L."/>
            <person name="Alfaro M."/>
            <person name="Sun H."/>
            <person name="Tritt A."/>
            <person name="Yoshinaga Y."/>
            <person name="Zwiers L.-H."/>
            <person name="Turgeon B."/>
            <person name="Goodwin S."/>
            <person name="Spatafora J."/>
            <person name="Crous P."/>
            <person name="Grigoriev I."/>
        </authorList>
    </citation>
    <scope>NUCLEOTIDE SEQUENCE</scope>
    <source>
        <strain evidence="2">CBS 279.74</strain>
    </source>
</reference>
<dbReference type="Proteomes" id="UP000799428">
    <property type="component" value="Unassembled WGS sequence"/>
</dbReference>
<evidence type="ECO:0000313" key="3">
    <source>
        <dbReference type="Proteomes" id="UP000799428"/>
    </source>
</evidence>
<dbReference type="AlphaFoldDB" id="A0A6G1KQE8"/>
<dbReference type="EMBL" id="MU005764">
    <property type="protein sequence ID" value="KAF2715116.1"/>
    <property type="molecule type" value="Genomic_DNA"/>
</dbReference>
<feature type="region of interest" description="Disordered" evidence="1">
    <location>
        <begin position="1"/>
        <end position="65"/>
    </location>
</feature>
<sequence length="265" mass="29732">MFPSLLDINTTNTPFPFPLSERADQPTNMDSYTDFDSDHRRADPSSSDDGEINVSESSRFDPTTTALAYPPQGSATWQGMVSILRNGPTRYSEWWTYELMSFLFTPTRANTMLFDGAALWCGFLMLRNRFRTTTSVFLDTLYLIPKLPIGDRTRIEKRLLVDLIVAAARESRLSWWWKPRERMAVLFGVLLGSLVLRCVGQDGNGTDGMSDELRKKVDSALLSVDEDEGLAHLLGKAKFDLGVLDDEEVMGRLSDALEAGLNIAM</sequence>
<accession>A0A6G1KQE8</accession>
<evidence type="ECO:0000313" key="2">
    <source>
        <dbReference type="EMBL" id="KAF2715116.1"/>
    </source>
</evidence>
<name>A0A6G1KQE8_9PLEO</name>
<gene>
    <name evidence="2" type="ORF">K504DRAFT_496999</name>
</gene>
<proteinExistence type="predicted"/>
<keyword evidence="3" id="KW-1185">Reference proteome</keyword>
<organism evidence="2 3">
    <name type="scientific">Pleomassaria siparia CBS 279.74</name>
    <dbReference type="NCBI Taxonomy" id="1314801"/>
    <lineage>
        <taxon>Eukaryota</taxon>
        <taxon>Fungi</taxon>
        <taxon>Dikarya</taxon>
        <taxon>Ascomycota</taxon>
        <taxon>Pezizomycotina</taxon>
        <taxon>Dothideomycetes</taxon>
        <taxon>Pleosporomycetidae</taxon>
        <taxon>Pleosporales</taxon>
        <taxon>Pleomassariaceae</taxon>
        <taxon>Pleomassaria</taxon>
    </lineage>
</organism>
<feature type="compositionally biased region" description="Polar residues" evidence="1">
    <location>
        <begin position="54"/>
        <end position="65"/>
    </location>
</feature>
<protein>
    <submittedName>
        <fullName evidence="2">Uncharacterized protein</fullName>
    </submittedName>
</protein>
<dbReference type="OrthoDB" id="3794059at2759"/>
<evidence type="ECO:0000256" key="1">
    <source>
        <dbReference type="SAM" id="MobiDB-lite"/>
    </source>
</evidence>